<proteinExistence type="inferred from homology"/>
<dbReference type="Pfam" id="PF02321">
    <property type="entry name" value="OEP"/>
    <property type="match status" value="2"/>
</dbReference>
<feature type="signal peptide" evidence="2">
    <location>
        <begin position="1"/>
        <end position="19"/>
    </location>
</feature>
<dbReference type="InterPro" id="IPR010131">
    <property type="entry name" value="MdtP/NodT-like"/>
</dbReference>
<gene>
    <name evidence="3" type="ORF">FSB73_00585</name>
</gene>
<evidence type="ECO:0000256" key="1">
    <source>
        <dbReference type="ARBA" id="ARBA00007613"/>
    </source>
</evidence>
<dbReference type="OrthoDB" id="9791261at2"/>
<name>A0A5B8VH55_9BACT</name>
<accession>A0A5B8VH55</accession>
<evidence type="ECO:0000256" key="2">
    <source>
        <dbReference type="SAM" id="SignalP"/>
    </source>
</evidence>
<dbReference type="AlphaFoldDB" id="A0A5B8VH55"/>
<dbReference type="PANTHER" id="PTHR30203">
    <property type="entry name" value="OUTER MEMBRANE CATION EFFLUX PROTEIN"/>
    <property type="match status" value="1"/>
</dbReference>
<comment type="similarity">
    <text evidence="1">Belongs to the outer membrane factor (OMF) (TC 1.B.17) family.</text>
</comment>
<dbReference type="KEGG" id="agi:FSB73_00585"/>
<dbReference type="RefSeq" id="WP_146779695.1">
    <property type="nucleotide sequence ID" value="NZ_CP042434.1"/>
</dbReference>
<protein>
    <submittedName>
        <fullName evidence="3">TolC family protein</fullName>
    </submittedName>
</protein>
<dbReference type="Gene3D" id="1.20.1600.10">
    <property type="entry name" value="Outer membrane efflux proteins (OEP)"/>
    <property type="match status" value="1"/>
</dbReference>
<evidence type="ECO:0000313" key="4">
    <source>
        <dbReference type="Proteomes" id="UP000321291"/>
    </source>
</evidence>
<reference evidence="3 4" key="1">
    <citation type="journal article" date="2017" name="Int. J. Syst. Evol. Microbiol.">
        <title>Arachidicoccus ginsenosidivorans sp. nov., with ginsenoside-converting activity isolated from ginseng cultivating soil.</title>
        <authorList>
            <person name="Siddiqi M.Z."/>
            <person name="Aslam Z."/>
            <person name="Im W.T."/>
        </authorList>
    </citation>
    <scope>NUCLEOTIDE SEQUENCE [LARGE SCALE GENOMIC DNA]</scope>
    <source>
        <strain evidence="3 4">Gsoil 809</strain>
    </source>
</reference>
<dbReference type="GO" id="GO:0015562">
    <property type="term" value="F:efflux transmembrane transporter activity"/>
    <property type="evidence" value="ECO:0007669"/>
    <property type="project" value="InterPro"/>
</dbReference>
<organism evidence="3 4">
    <name type="scientific">Arachidicoccus ginsenosidivorans</name>
    <dbReference type="NCBI Taxonomy" id="496057"/>
    <lineage>
        <taxon>Bacteria</taxon>
        <taxon>Pseudomonadati</taxon>
        <taxon>Bacteroidota</taxon>
        <taxon>Chitinophagia</taxon>
        <taxon>Chitinophagales</taxon>
        <taxon>Chitinophagaceae</taxon>
        <taxon>Arachidicoccus</taxon>
    </lineage>
</organism>
<dbReference type="EMBL" id="CP042434">
    <property type="protein sequence ID" value="QEC70431.1"/>
    <property type="molecule type" value="Genomic_DNA"/>
</dbReference>
<evidence type="ECO:0000313" key="3">
    <source>
        <dbReference type="EMBL" id="QEC70431.1"/>
    </source>
</evidence>
<dbReference type="PANTHER" id="PTHR30203:SF23">
    <property type="entry name" value="OUTER MEMBRANE EFFLUX PROTEIN"/>
    <property type="match status" value="1"/>
</dbReference>
<keyword evidence="4" id="KW-1185">Reference proteome</keyword>
<feature type="chain" id="PRO_5022890584" evidence="2">
    <location>
        <begin position="20"/>
        <end position="420"/>
    </location>
</feature>
<dbReference type="InterPro" id="IPR003423">
    <property type="entry name" value="OMP_efflux"/>
</dbReference>
<dbReference type="SUPFAM" id="SSF56954">
    <property type="entry name" value="Outer membrane efflux proteins (OEP)"/>
    <property type="match status" value="1"/>
</dbReference>
<dbReference type="Proteomes" id="UP000321291">
    <property type="component" value="Chromosome"/>
</dbReference>
<keyword evidence="2" id="KW-0732">Signal</keyword>
<sequence length="420" mass="47710">MRILLTLIGSLLFITGVQAQTRDTIKLTLQQVDSLFLTNNFRLLVSRYQVRSDSALIKQARLWDNPEFTAEFGMNSWSHPKLSVGNQGQTAYSIDQVIKLAGQRNKNIALATLNADYSEASFEELMRTLKWELHKAFTEYYFQNRTIKVLKEQQLVLDRIVLAYSKADSSGSVAHADYIRLAQLQMSLKNDYLSALSRLMDQQQILQQLLGTARPVNPIMEAKQYSVPVLSEITLEQLIGQALKERPEIRLSGIDQKTAAINYSLQKALAVPNLHVGVIYDKNSSVVHNYMGLTMGVELPFWNRNQGNIRRASLQIEQSAIKWQQTQNVITTQVISAFNKFQQYREAFTPGALSAFQDSFSILIDKVAQNFTKGNITLLQFIDFFNSYSDNFNDQNGYYSALYDALNDLEYAVGAPFINH</sequence>